<feature type="region of interest" description="Disordered" evidence="1">
    <location>
        <begin position="203"/>
        <end position="234"/>
    </location>
</feature>
<protein>
    <recommendedName>
        <fullName evidence="2">WLM domain-containing protein</fullName>
    </recommendedName>
</protein>
<dbReference type="RefSeq" id="XP_031851891.1">
    <property type="nucleotide sequence ID" value="XM_031996000.1"/>
</dbReference>
<dbReference type="InterPro" id="IPR053000">
    <property type="entry name" value="WSS1-like_metalloprotease"/>
</dbReference>
<feature type="compositionally biased region" description="Acidic residues" evidence="1">
    <location>
        <begin position="259"/>
        <end position="269"/>
    </location>
</feature>
<dbReference type="PANTHER" id="PTHR46622">
    <property type="entry name" value="DNA-DEPENDENT METALLOPROTEASE WSS1"/>
    <property type="match status" value="1"/>
</dbReference>
<evidence type="ECO:0000259" key="2">
    <source>
        <dbReference type="PROSITE" id="PS51397"/>
    </source>
</evidence>
<dbReference type="Proteomes" id="UP000398389">
    <property type="component" value="Unassembled WGS sequence"/>
</dbReference>
<dbReference type="InterPro" id="IPR013536">
    <property type="entry name" value="WLM_dom"/>
</dbReference>
<evidence type="ECO:0000256" key="1">
    <source>
        <dbReference type="SAM" id="MobiDB-lite"/>
    </source>
</evidence>
<feature type="compositionally biased region" description="Basic and acidic residues" evidence="1">
    <location>
        <begin position="270"/>
        <end position="284"/>
    </location>
</feature>
<dbReference type="PROSITE" id="PS51397">
    <property type="entry name" value="WLM"/>
    <property type="match status" value="1"/>
</dbReference>
<name>A0A5E8B5G7_9ASCO</name>
<reference evidence="3 4" key="1">
    <citation type="submission" date="2019-09" db="EMBL/GenBank/DDBJ databases">
        <authorList>
            <person name="Brejova B."/>
        </authorList>
    </citation>
    <scope>NUCLEOTIDE SEQUENCE [LARGE SCALE GENOMIC DNA]</scope>
</reference>
<dbReference type="Pfam" id="PF08325">
    <property type="entry name" value="WLM"/>
    <property type="match status" value="1"/>
</dbReference>
<accession>A0A5E8B5G7</accession>
<dbReference type="PANTHER" id="PTHR46622:SF1">
    <property type="entry name" value="DNA-DEPENDENT METALLOPROTEASE WSS1"/>
    <property type="match status" value="1"/>
</dbReference>
<dbReference type="GO" id="GO:0008237">
    <property type="term" value="F:metallopeptidase activity"/>
    <property type="evidence" value="ECO:0007669"/>
    <property type="project" value="TreeGrafter"/>
</dbReference>
<dbReference type="AlphaFoldDB" id="A0A5E8B5G7"/>
<gene>
    <name evidence="3" type="ORF">SAPINGB_P001277</name>
</gene>
<keyword evidence="4" id="KW-1185">Reference proteome</keyword>
<sequence>MPRAAGSGAGQHERQRQRRNPAAGGIDNKEITRDGVFLGSPGVKNTNQFVDKITIMPGRDFGRKDEAWFLLHKIASMVEPIMREHGFRVRHLAEFDRPELLGMNMNRGAKVWLRLRHNGAARRNEFLPLGSLLGTMLHELTHNKIGPHNDAFNRYWRGMVADLEARMAKGFTGSGFYSTGKRLGVTPGDKNGSRMGVGRVEAESAFNGTGRRLGGSGSTGSNSDTRVKPLRNNRKQMKNLILAALEKRLVFPENKSDDSETGEDEDEEKDKEKGNSDGLRDDDLRVLETRIKPGAYATLKIEMADHGDDDVEITGTSNAPEETRARFEKIASAEAAVKKERLDIVDLTGDDDD</sequence>
<proteinExistence type="predicted"/>
<organism evidence="3 4">
    <name type="scientific">Magnusiomyces paraingens</name>
    <dbReference type="NCBI Taxonomy" id="2606893"/>
    <lineage>
        <taxon>Eukaryota</taxon>
        <taxon>Fungi</taxon>
        <taxon>Dikarya</taxon>
        <taxon>Ascomycota</taxon>
        <taxon>Saccharomycotina</taxon>
        <taxon>Dipodascomycetes</taxon>
        <taxon>Dipodascales</taxon>
        <taxon>Dipodascaceae</taxon>
        <taxon>Magnusiomyces</taxon>
    </lineage>
</organism>
<evidence type="ECO:0000313" key="3">
    <source>
        <dbReference type="EMBL" id="VVT46566.1"/>
    </source>
</evidence>
<dbReference type="GeneID" id="43580100"/>
<dbReference type="EMBL" id="CABVLU010000001">
    <property type="protein sequence ID" value="VVT46566.1"/>
    <property type="molecule type" value="Genomic_DNA"/>
</dbReference>
<feature type="domain" description="WLM" evidence="2">
    <location>
        <begin position="41"/>
        <end position="250"/>
    </location>
</feature>
<dbReference type="GO" id="GO:0006281">
    <property type="term" value="P:DNA repair"/>
    <property type="evidence" value="ECO:0007669"/>
    <property type="project" value="TreeGrafter"/>
</dbReference>
<feature type="region of interest" description="Disordered" evidence="1">
    <location>
        <begin position="1"/>
        <end position="33"/>
    </location>
</feature>
<feature type="region of interest" description="Disordered" evidence="1">
    <location>
        <begin position="252"/>
        <end position="284"/>
    </location>
</feature>
<evidence type="ECO:0000313" key="4">
    <source>
        <dbReference type="Proteomes" id="UP000398389"/>
    </source>
</evidence>
<dbReference type="OrthoDB" id="49605at2759"/>
<dbReference type="GO" id="GO:0005634">
    <property type="term" value="C:nucleus"/>
    <property type="evidence" value="ECO:0007669"/>
    <property type="project" value="TreeGrafter"/>
</dbReference>